<dbReference type="Pfam" id="PF00106">
    <property type="entry name" value="adh_short"/>
    <property type="match status" value="1"/>
</dbReference>
<evidence type="ECO:0000256" key="2">
    <source>
        <dbReference type="ARBA" id="ARBA00023002"/>
    </source>
</evidence>
<evidence type="ECO:0000259" key="4">
    <source>
        <dbReference type="SMART" id="SM00822"/>
    </source>
</evidence>
<dbReference type="InterPro" id="IPR020904">
    <property type="entry name" value="Sc_DH/Rdtase_CS"/>
</dbReference>
<reference evidence="5" key="1">
    <citation type="submission" date="2020-02" db="EMBL/GenBank/DDBJ databases">
        <authorList>
            <person name="Meier V. D."/>
        </authorList>
    </citation>
    <scope>NUCLEOTIDE SEQUENCE</scope>
    <source>
        <strain evidence="5">AVDCRST_MAG82</strain>
    </source>
</reference>
<dbReference type="InterPro" id="IPR036291">
    <property type="entry name" value="NAD(P)-bd_dom_sf"/>
</dbReference>
<comment type="similarity">
    <text evidence="1 3">Belongs to the short-chain dehydrogenases/reductases (SDR) family.</text>
</comment>
<dbReference type="PRINTS" id="PR00081">
    <property type="entry name" value="GDHRDH"/>
</dbReference>
<name>A0A6J4PBX1_9ACTN</name>
<dbReference type="SUPFAM" id="SSF51735">
    <property type="entry name" value="NAD(P)-binding Rossmann-fold domains"/>
    <property type="match status" value="1"/>
</dbReference>
<keyword evidence="2" id="KW-0560">Oxidoreductase</keyword>
<dbReference type="Gene3D" id="3.40.50.720">
    <property type="entry name" value="NAD(P)-binding Rossmann-like Domain"/>
    <property type="match status" value="1"/>
</dbReference>
<dbReference type="InterPro" id="IPR002347">
    <property type="entry name" value="SDR_fam"/>
</dbReference>
<dbReference type="AlphaFoldDB" id="A0A6J4PBX1"/>
<dbReference type="EMBL" id="CADCVA010000071">
    <property type="protein sequence ID" value="CAA9406633.1"/>
    <property type="molecule type" value="Genomic_DNA"/>
</dbReference>
<gene>
    <name evidence="5" type="ORF">AVDCRST_MAG82-520</name>
</gene>
<proteinExistence type="inferred from homology"/>
<protein>
    <submittedName>
        <fullName evidence="5">Oxidoreductase, short-chain dehydrogenase/reductase family</fullName>
    </submittedName>
</protein>
<dbReference type="PROSITE" id="PS00061">
    <property type="entry name" value="ADH_SHORT"/>
    <property type="match status" value="1"/>
</dbReference>
<evidence type="ECO:0000256" key="1">
    <source>
        <dbReference type="ARBA" id="ARBA00006484"/>
    </source>
</evidence>
<dbReference type="SMART" id="SM00822">
    <property type="entry name" value="PKS_KR"/>
    <property type="match status" value="1"/>
</dbReference>
<feature type="domain" description="Ketoreductase" evidence="4">
    <location>
        <begin position="7"/>
        <end position="169"/>
    </location>
</feature>
<evidence type="ECO:0000313" key="5">
    <source>
        <dbReference type="EMBL" id="CAA9406633.1"/>
    </source>
</evidence>
<sequence length="248" mass="26017">MAKLDGKVAVVTGASSGIGEATAEALAEQGAAVVVAARREDRLTDLVERIRGGGGRVLAAVCDVTDEGQAHGLIRKAEDEFGSVDILVNNAGVMLLSNVGKGLSDEWRQMFDVNVMGLLYATDAAIEVMKRQGGGHLVNVSSVAGRKVTRDSSGVYAGSKFAVGAISEGLRQELLQDNIRVTIIEPGAVETELATHISDEDAKESLSGLLDLEILQAEDIANAIAYAVTQPGRVSVNEILIRPTQQPV</sequence>
<organism evidence="5">
    <name type="scientific">uncultured Rubrobacteraceae bacterium</name>
    <dbReference type="NCBI Taxonomy" id="349277"/>
    <lineage>
        <taxon>Bacteria</taxon>
        <taxon>Bacillati</taxon>
        <taxon>Actinomycetota</taxon>
        <taxon>Rubrobacteria</taxon>
        <taxon>Rubrobacterales</taxon>
        <taxon>Rubrobacteraceae</taxon>
        <taxon>environmental samples</taxon>
    </lineage>
</organism>
<evidence type="ECO:0000256" key="3">
    <source>
        <dbReference type="RuleBase" id="RU000363"/>
    </source>
</evidence>
<dbReference type="PANTHER" id="PTHR43115:SF4">
    <property type="entry name" value="DEHYDROGENASE_REDUCTASE SDR FAMILY MEMBER 11"/>
    <property type="match status" value="1"/>
</dbReference>
<dbReference type="PANTHER" id="PTHR43115">
    <property type="entry name" value="DEHYDROGENASE/REDUCTASE SDR FAMILY MEMBER 11"/>
    <property type="match status" value="1"/>
</dbReference>
<dbReference type="PRINTS" id="PR00080">
    <property type="entry name" value="SDRFAMILY"/>
</dbReference>
<dbReference type="FunFam" id="3.40.50.720:FF:000047">
    <property type="entry name" value="NADP-dependent L-serine/L-allo-threonine dehydrogenase"/>
    <property type="match status" value="1"/>
</dbReference>
<dbReference type="GO" id="GO:0016616">
    <property type="term" value="F:oxidoreductase activity, acting on the CH-OH group of donors, NAD or NADP as acceptor"/>
    <property type="evidence" value="ECO:0007669"/>
    <property type="project" value="UniProtKB-ARBA"/>
</dbReference>
<dbReference type="InterPro" id="IPR057326">
    <property type="entry name" value="KR_dom"/>
</dbReference>
<accession>A0A6J4PBX1</accession>